<dbReference type="GO" id="GO:0003677">
    <property type="term" value="F:DNA binding"/>
    <property type="evidence" value="ECO:0007669"/>
    <property type="project" value="UniProtKB-KW"/>
</dbReference>
<organism evidence="5 6">
    <name type="scientific">Roseovarius nubinhibens</name>
    <dbReference type="NCBI Taxonomy" id="314263"/>
    <lineage>
        <taxon>Bacteria</taxon>
        <taxon>Pseudomonadati</taxon>
        <taxon>Pseudomonadota</taxon>
        <taxon>Alphaproteobacteria</taxon>
        <taxon>Rhodobacterales</taxon>
        <taxon>Roseobacteraceae</taxon>
        <taxon>Roseovarius</taxon>
    </lineage>
</organism>
<gene>
    <name evidence="5" type="ORF">DCS45_19340</name>
</gene>
<name>A0A348WHJ6_9RHOB</name>
<dbReference type="InterPro" id="IPR036390">
    <property type="entry name" value="WH_DNA-bd_sf"/>
</dbReference>
<keyword evidence="1" id="KW-0805">Transcription regulation</keyword>
<evidence type="ECO:0000256" key="3">
    <source>
        <dbReference type="ARBA" id="ARBA00023163"/>
    </source>
</evidence>
<reference evidence="5 6" key="1">
    <citation type="journal article" date="2018" name="Nat. Biotechnol.">
        <title>A standardized bacterial taxonomy based on genome phylogeny substantially revises the tree of life.</title>
        <authorList>
            <person name="Parks D.H."/>
            <person name="Chuvochina M."/>
            <person name="Waite D.W."/>
            <person name="Rinke C."/>
            <person name="Skarshewski A."/>
            <person name="Chaumeil P.A."/>
            <person name="Hugenholtz P."/>
        </authorList>
    </citation>
    <scope>NUCLEOTIDE SEQUENCE [LARGE SCALE GENOMIC DNA]</scope>
    <source>
        <strain evidence="5">UBA9169</strain>
    </source>
</reference>
<feature type="domain" description="HTH hxlR-type" evidence="4">
    <location>
        <begin position="10"/>
        <end position="108"/>
    </location>
</feature>
<keyword evidence="3" id="KW-0804">Transcription</keyword>
<evidence type="ECO:0000313" key="6">
    <source>
        <dbReference type="Proteomes" id="UP000264719"/>
    </source>
</evidence>
<dbReference type="SUPFAM" id="SSF46785">
    <property type="entry name" value="Winged helix' DNA-binding domain"/>
    <property type="match status" value="1"/>
</dbReference>
<dbReference type="Pfam" id="PF01638">
    <property type="entry name" value="HxlR"/>
    <property type="match status" value="1"/>
</dbReference>
<evidence type="ECO:0000256" key="2">
    <source>
        <dbReference type="ARBA" id="ARBA00023125"/>
    </source>
</evidence>
<dbReference type="RefSeq" id="WP_040618008.1">
    <property type="nucleotide sequence ID" value="NZ_CAXAXR010000006.1"/>
</dbReference>
<sequence length="230" mass="26626">MAHSSYRQFCPVAMAAEILCRRWMMLVIRELVAGTTRFNDLRRGVPKMSRSLLATRLRELEDFGVIERHLLSHQSGVHEYRLTEAGRDLLPVVEAVGNWGQKWVESRLSLRNLDASLLMWDMHRNLDPAPLPNRRCLIQFCFPELPPRQQNYWLVVEPSGDVELCRDDPGFELDLLVTTDLHSMTMIWMGLATVQELRERLDLSGDREIAARMQTWLGLSPFAPTERRVS</sequence>
<comment type="caution">
    <text evidence="5">The sequence shown here is derived from an EMBL/GenBank/DDBJ whole genome shotgun (WGS) entry which is preliminary data.</text>
</comment>
<dbReference type="InterPro" id="IPR036388">
    <property type="entry name" value="WH-like_DNA-bd_sf"/>
</dbReference>
<dbReference type="Gene3D" id="1.10.10.10">
    <property type="entry name" value="Winged helix-like DNA-binding domain superfamily/Winged helix DNA-binding domain"/>
    <property type="match status" value="1"/>
</dbReference>
<dbReference type="AlphaFoldDB" id="A0A348WHJ6"/>
<dbReference type="InterPro" id="IPR002577">
    <property type="entry name" value="HTH_HxlR"/>
</dbReference>
<proteinExistence type="predicted"/>
<dbReference type="PROSITE" id="PS51118">
    <property type="entry name" value="HTH_HXLR"/>
    <property type="match status" value="1"/>
</dbReference>
<evidence type="ECO:0000313" key="5">
    <source>
        <dbReference type="EMBL" id="HAR54008.1"/>
    </source>
</evidence>
<evidence type="ECO:0000256" key="1">
    <source>
        <dbReference type="ARBA" id="ARBA00023015"/>
    </source>
</evidence>
<dbReference type="EMBL" id="DMVW01000184">
    <property type="protein sequence ID" value="HAR54008.1"/>
    <property type="molecule type" value="Genomic_DNA"/>
</dbReference>
<dbReference type="Proteomes" id="UP000264719">
    <property type="component" value="Unassembled WGS sequence"/>
</dbReference>
<protein>
    <submittedName>
        <fullName evidence="5">Transcriptional regulator</fullName>
    </submittedName>
</protein>
<keyword evidence="2" id="KW-0238">DNA-binding</keyword>
<dbReference type="PANTHER" id="PTHR33204:SF18">
    <property type="entry name" value="TRANSCRIPTIONAL REGULATORY PROTEIN"/>
    <property type="match status" value="1"/>
</dbReference>
<evidence type="ECO:0000259" key="4">
    <source>
        <dbReference type="PROSITE" id="PS51118"/>
    </source>
</evidence>
<dbReference type="PANTHER" id="PTHR33204">
    <property type="entry name" value="TRANSCRIPTIONAL REGULATOR, MARR FAMILY"/>
    <property type="match status" value="1"/>
</dbReference>
<accession>A0A348WHJ6</accession>